<proteinExistence type="predicted"/>
<name>A0ABR9IUP3_RHIVS</name>
<feature type="signal peptide" evidence="1">
    <location>
        <begin position="1"/>
        <end position="40"/>
    </location>
</feature>
<comment type="caution">
    <text evidence="2">The sequence shown here is derived from an EMBL/GenBank/DDBJ whole genome shotgun (WGS) entry which is preliminary data.</text>
</comment>
<evidence type="ECO:0000313" key="2">
    <source>
        <dbReference type="EMBL" id="MBE1506910.1"/>
    </source>
</evidence>
<reference evidence="2 3" key="1">
    <citation type="submission" date="2020-10" db="EMBL/GenBank/DDBJ databases">
        <title>Sequencing the genomes of 1000 actinobacteria strains.</title>
        <authorList>
            <person name="Klenk H.-P."/>
        </authorList>
    </citation>
    <scope>NUCLEOTIDE SEQUENCE [LARGE SCALE GENOMIC DNA]</scope>
    <source>
        <strain evidence="2 3">DSM 7307</strain>
    </source>
</reference>
<feature type="chain" id="PRO_5045637823" evidence="1">
    <location>
        <begin position="41"/>
        <end position="106"/>
    </location>
</feature>
<dbReference type="RefSeq" id="WP_246517266.1">
    <property type="nucleotide sequence ID" value="NZ_BAAAVL010000014.1"/>
</dbReference>
<protein>
    <submittedName>
        <fullName evidence="2">Uncharacterized protein</fullName>
    </submittedName>
</protein>
<sequence length="106" mass="11798">MNQLGELKQTYNGSHSMKRVSSKIAPLILLIATYASPVFADDPAKPKEGAQEQTESMRDFIKANPDCREMNDQCSFCSIVDGEAECSTPQIACVKQKYQCTMRSSR</sequence>
<accession>A0ABR9IUP3</accession>
<organism evidence="2 3">
    <name type="scientific">Rhizobium viscosum</name>
    <name type="common">Arthrobacter viscosus</name>
    <dbReference type="NCBI Taxonomy" id="1673"/>
    <lineage>
        <taxon>Bacteria</taxon>
        <taxon>Pseudomonadati</taxon>
        <taxon>Pseudomonadota</taxon>
        <taxon>Alphaproteobacteria</taxon>
        <taxon>Hyphomicrobiales</taxon>
        <taxon>Rhizobiaceae</taxon>
        <taxon>Rhizobium/Agrobacterium group</taxon>
        <taxon>Rhizobium</taxon>
    </lineage>
</organism>
<dbReference type="Proteomes" id="UP000620262">
    <property type="component" value="Unassembled WGS sequence"/>
</dbReference>
<evidence type="ECO:0000313" key="3">
    <source>
        <dbReference type="Proteomes" id="UP000620262"/>
    </source>
</evidence>
<keyword evidence="3" id="KW-1185">Reference proteome</keyword>
<gene>
    <name evidence="2" type="ORF">H4W29_004091</name>
</gene>
<evidence type="ECO:0000256" key="1">
    <source>
        <dbReference type="SAM" id="SignalP"/>
    </source>
</evidence>
<dbReference type="EMBL" id="JADBEC010000001">
    <property type="protein sequence ID" value="MBE1506910.1"/>
    <property type="molecule type" value="Genomic_DNA"/>
</dbReference>
<keyword evidence="1" id="KW-0732">Signal</keyword>